<evidence type="ECO:0000256" key="2">
    <source>
        <dbReference type="ARBA" id="ARBA00023315"/>
    </source>
</evidence>
<dbReference type="CDD" id="cd04301">
    <property type="entry name" value="NAT_SF"/>
    <property type="match status" value="1"/>
</dbReference>
<proteinExistence type="predicted"/>
<feature type="domain" description="N-acetyltransferase" evidence="3">
    <location>
        <begin position="9"/>
        <end position="165"/>
    </location>
</feature>
<keyword evidence="5" id="KW-1185">Reference proteome</keyword>
<evidence type="ECO:0000313" key="5">
    <source>
        <dbReference type="Proteomes" id="UP001206128"/>
    </source>
</evidence>
<organism evidence="4 5">
    <name type="scientific">Goodfellowiella coeruleoviolacea</name>
    <dbReference type="NCBI Taxonomy" id="334858"/>
    <lineage>
        <taxon>Bacteria</taxon>
        <taxon>Bacillati</taxon>
        <taxon>Actinomycetota</taxon>
        <taxon>Actinomycetes</taxon>
        <taxon>Pseudonocardiales</taxon>
        <taxon>Pseudonocardiaceae</taxon>
        <taxon>Goodfellowiella</taxon>
    </lineage>
</organism>
<dbReference type="Proteomes" id="UP001206128">
    <property type="component" value="Unassembled WGS sequence"/>
</dbReference>
<comment type="caution">
    <text evidence="4">The sequence shown here is derived from an EMBL/GenBank/DDBJ whole genome shotgun (WGS) entry which is preliminary data.</text>
</comment>
<dbReference type="PANTHER" id="PTHR43877:SF2">
    <property type="entry name" value="AMINOALKYLPHOSPHONATE N-ACETYLTRANSFERASE-RELATED"/>
    <property type="match status" value="1"/>
</dbReference>
<dbReference type="AlphaFoldDB" id="A0AAE3KL13"/>
<evidence type="ECO:0000259" key="3">
    <source>
        <dbReference type="PROSITE" id="PS51186"/>
    </source>
</evidence>
<protein>
    <submittedName>
        <fullName evidence="4">Acetyltransferase (GNAT) family protein</fullName>
    </submittedName>
</protein>
<dbReference type="EMBL" id="JAMTCK010000022">
    <property type="protein sequence ID" value="MCP2169924.1"/>
    <property type="molecule type" value="Genomic_DNA"/>
</dbReference>
<evidence type="ECO:0000256" key="1">
    <source>
        <dbReference type="ARBA" id="ARBA00022679"/>
    </source>
</evidence>
<evidence type="ECO:0000313" key="4">
    <source>
        <dbReference type="EMBL" id="MCP2169924.1"/>
    </source>
</evidence>
<gene>
    <name evidence="4" type="ORF">LX83_006810</name>
</gene>
<name>A0AAE3KL13_9PSEU</name>
<dbReference type="Pfam" id="PF00583">
    <property type="entry name" value="Acetyltransf_1"/>
    <property type="match status" value="1"/>
</dbReference>
<dbReference type="Gene3D" id="3.40.630.30">
    <property type="match status" value="1"/>
</dbReference>
<keyword evidence="1" id="KW-0808">Transferase</keyword>
<dbReference type="GO" id="GO:0016747">
    <property type="term" value="F:acyltransferase activity, transferring groups other than amino-acyl groups"/>
    <property type="evidence" value="ECO:0007669"/>
    <property type="project" value="InterPro"/>
</dbReference>
<sequence length="181" mass="19981">MARPYRHAMLLRTLAYNHPDAAKLIAEVQQEYVRRYGDPDITPVDPAEFAAPRGLFLVGYLDGEPVACGGWRVPSEDTEHVLPGDAEMKRMYVVPAARGRGLARRVLAELERTAAEAGHRRMILETGTKQPEAIALYTSAGYQPTTKFGVYRDDENSVCLAKPLVVAESDRPEAARQTPAC</sequence>
<dbReference type="SUPFAM" id="SSF55729">
    <property type="entry name" value="Acyl-CoA N-acyltransferases (Nat)"/>
    <property type="match status" value="1"/>
</dbReference>
<dbReference type="PROSITE" id="PS51186">
    <property type="entry name" value="GNAT"/>
    <property type="match status" value="1"/>
</dbReference>
<keyword evidence="2" id="KW-0012">Acyltransferase</keyword>
<reference evidence="4" key="1">
    <citation type="submission" date="2022-06" db="EMBL/GenBank/DDBJ databases">
        <title>Genomic Encyclopedia of Archaeal and Bacterial Type Strains, Phase II (KMG-II): from individual species to whole genera.</title>
        <authorList>
            <person name="Goeker M."/>
        </authorList>
    </citation>
    <scope>NUCLEOTIDE SEQUENCE</scope>
    <source>
        <strain evidence="4">DSM 43935</strain>
    </source>
</reference>
<accession>A0AAE3KL13</accession>
<dbReference type="InterPro" id="IPR050832">
    <property type="entry name" value="Bact_Acetyltransf"/>
</dbReference>
<dbReference type="PANTHER" id="PTHR43877">
    <property type="entry name" value="AMINOALKYLPHOSPHONATE N-ACETYLTRANSFERASE-RELATED-RELATED"/>
    <property type="match status" value="1"/>
</dbReference>
<dbReference type="InterPro" id="IPR000182">
    <property type="entry name" value="GNAT_dom"/>
</dbReference>
<dbReference type="InterPro" id="IPR016181">
    <property type="entry name" value="Acyl_CoA_acyltransferase"/>
</dbReference>